<dbReference type="InParanoid" id="A0A6P7ZDJ7"/>
<dbReference type="AlphaFoldDB" id="A0A6P7ZDJ7"/>
<dbReference type="Pfam" id="PF00069">
    <property type="entry name" value="Pkinase"/>
    <property type="match status" value="1"/>
</dbReference>
<dbReference type="PANTHER" id="PTHR22972">
    <property type="entry name" value="SERINE/THREONINE PROTEIN KINASE"/>
    <property type="match status" value="1"/>
</dbReference>
<dbReference type="PROSITE" id="PS50011">
    <property type="entry name" value="PROTEIN_KINASE_DOM"/>
    <property type="match status" value="1"/>
</dbReference>
<dbReference type="SMART" id="SM00220">
    <property type="entry name" value="S_TKc"/>
    <property type="match status" value="1"/>
</dbReference>
<reference evidence="4" key="2">
    <citation type="submission" date="2025-08" db="UniProtKB">
        <authorList>
            <consortium name="RefSeq"/>
        </authorList>
    </citation>
    <scope>IDENTIFICATION</scope>
</reference>
<dbReference type="KEGG" id="muo:115480198"/>
<keyword evidence="3" id="KW-1185">Reference proteome</keyword>
<gene>
    <name evidence="4" type="primary">PEAK3</name>
</gene>
<dbReference type="InterPro" id="IPR011009">
    <property type="entry name" value="Kinase-like_dom_sf"/>
</dbReference>
<organism evidence="3 4">
    <name type="scientific">Microcaecilia unicolor</name>
    <dbReference type="NCBI Taxonomy" id="1415580"/>
    <lineage>
        <taxon>Eukaryota</taxon>
        <taxon>Metazoa</taxon>
        <taxon>Chordata</taxon>
        <taxon>Craniata</taxon>
        <taxon>Vertebrata</taxon>
        <taxon>Euteleostomi</taxon>
        <taxon>Amphibia</taxon>
        <taxon>Gymnophiona</taxon>
        <taxon>Siphonopidae</taxon>
        <taxon>Microcaecilia</taxon>
    </lineage>
</organism>
<comment type="similarity">
    <text evidence="1">Belongs to the protein kinase superfamily.</text>
</comment>
<reference evidence="3" key="1">
    <citation type="submission" date="2024-06" db="UniProtKB">
        <authorList>
            <consortium name="RefSeq"/>
        </authorList>
    </citation>
    <scope>NUCLEOTIDE SEQUENCE [LARGE SCALE GENOMIC DNA]</scope>
</reference>
<dbReference type="GeneID" id="115480198"/>
<dbReference type="SUPFAM" id="SSF56112">
    <property type="entry name" value="Protein kinase-like (PK-like)"/>
    <property type="match status" value="1"/>
</dbReference>
<evidence type="ECO:0000259" key="2">
    <source>
        <dbReference type="PROSITE" id="PS50011"/>
    </source>
</evidence>
<dbReference type="InterPro" id="IPR051511">
    <property type="entry name" value="MitoQC_Scaffold_Kinases"/>
</dbReference>
<protein>
    <submittedName>
        <fullName evidence="4">Uncharacterized protein PEAK3 isoform X1</fullName>
    </submittedName>
</protein>
<accession>A0A6P7ZDJ7</accession>
<proteinExistence type="inferred from homology"/>
<feature type="domain" description="Protein kinase" evidence="2">
    <location>
        <begin position="290"/>
        <end position="612"/>
    </location>
</feature>
<dbReference type="GO" id="GO:0005524">
    <property type="term" value="F:ATP binding"/>
    <property type="evidence" value="ECO:0007669"/>
    <property type="project" value="InterPro"/>
</dbReference>
<dbReference type="Gene3D" id="1.10.510.10">
    <property type="entry name" value="Transferase(Phosphotransferase) domain 1"/>
    <property type="match status" value="1"/>
</dbReference>
<name>A0A6P7ZDJ7_9AMPH</name>
<dbReference type="OrthoDB" id="9447225at2759"/>
<dbReference type="InterPro" id="IPR000719">
    <property type="entry name" value="Prot_kinase_dom"/>
</dbReference>
<evidence type="ECO:0000313" key="3">
    <source>
        <dbReference type="Proteomes" id="UP000515156"/>
    </source>
</evidence>
<evidence type="ECO:0000256" key="1">
    <source>
        <dbReference type="ARBA" id="ARBA00038349"/>
    </source>
</evidence>
<dbReference type="PANTHER" id="PTHR22972:SF8">
    <property type="entry name" value="PROTEIN KINASE DOMAIN-CONTAINING PROTEIN"/>
    <property type="match status" value="1"/>
</dbReference>
<dbReference type="Proteomes" id="UP000515156">
    <property type="component" value="Chromosome 11"/>
</dbReference>
<dbReference type="GO" id="GO:0004672">
    <property type="term" value="F:protein kinase activity"/>
    <property type="evidence" value="ECO:0007669"/>
    <property type="project" value="InterPro"/>
</dbReference>
<dbReference type="RefSeq" id="XP_030074556.1">
    <property type="nucleotide sequence ID" value="XM_030218696.1"/>
</dbReference>
<dbReference type="CTD" id="374872"/>
<sequence length="685" mass="77212">MRKDTKQLKRFTRQQILSASDMISKNLMKEPKNPASIPPPLPVKQRRELFAASRISSRDSGSGWSGSSGSLDPDLSLFIPEVDAYAQQVGFDRTWNQFSHSNAGEFQGYLLPSNFSQGHSSTFSSIDLPPPPLPKKTLNRTNSLPEVKHSPYLKKLPLCPAVSQNNPVSGKRESYSTPCSPMSREMFSSSVTVEKSQIKFGRLPKSQRLDEAVPRSTEDTPLNIKEVTLSTPDQELNVFFSNLKSKEEIYDKVVQCHLVSLCHIGTKLQEILNREEQVGMAPSVEKWMDFDQLDAEACCEAGDAWYYRVRQTSGSRKILAAKVHKTTKFRSTSSDPSGLSIQKSVHPHFNIQQLSDCFTTTVPSSTPSPTQTAISVTELNLNPSGQKAEEAMTNTGASCLSHQLLLTQQVPYQNLADWLEESQDLHRSHPEDYEHLACLLLLQLCMGLEHLKKQGIVHRNLRPENLLLIQCSSSQQVKHQSEQTSKVLQLPRLVISNFSKATQITTALEVTNATNLSPNHARLEPELLSKTNYREVDNFQVGILIYEMLHKENPFENCPQLDQDYSNIEMPPISRQSVYSEGLQRLALLLLHPDPCRRLPIQKATSALQVLLWGPWQELFGDTPVTALLLENWMDIKRALLMQKFAEKLVEEDGEATLEEWLCCQYLTNITETALKNTIHLLHTQ</sequence>
<evidence type="ECO:0000313" key="4">
    <source>
        <dbReference type="RefSeq" id="XP_030074556.1"/>
    </source>
</evidence>